<dbReference type="InterPro" id="IPR040265">
    <property type="entry name" value="CHUP1/IPGA1-like"/>
</dbReference>
<dbReference type="PANTHER" id="PTHR31342:SF4">
    <property type="entry name" value="ACTIN BINDING PROTEIN FAMILY"/>
    <property type="match status" value="1"/>
</dbReference>
<feature type="region of interest" description="Disordered" evidence="2">
    <location>
        <begin position="139"/>
        <end position="164"/>
    </location>
</feature>
<keyword evidence="1" id="KW-0175">Coiled coil</keyword>
<protein>
    <submittedName>
        <fullName evidence="3">Uncharacterized protein</fullName>
    </submittedName>
</protein>
<accession>A0AAD6KQ24</accession>
<feature type="compositionally biased region" description="Polar residues" evidence="2">
    <location>
        <begin position="180"/>
        <end position="225"/>
    </location>
</feature>
<evidence type="ECO:0000313" key="4">
    <source>
        <dbReference type="Proteomes" id="UP001162972"/>
    </source>
</evidence>
<proteinExistence type="predicted"/>
<comment type="caution">
    <text evidence="3">The sequence shown here is derived from an EMBL/GenBank/DDBJ whole genome shotgun (WGS) entry which is preliminary data.</text>
</comment>
<gene>
    <name evidence="3" type="ORF">OIU84_022959</name>
</gene>
<name>A0AAD6KQ24_9ROSI</name>
<dbReference type="GO" id="GO:0055028">
    <property type="term" value="C:cortical microtubule"/>
    <property type="evidence" value="ECO:0007669"/>
    <property type="project" value="TreeGrafter"/>
</dbReference>
<dbReference type="AlphaFoldDB" id="A0AAD6KQ24"/>
<reference evidence="3 4" key="1">
    <citation type="journal article" date="2023" name="Int. J. Mol. Sci.">
        <title>De Novo Assembly and Annotation of 11 Diverse Shrub Willow (Salix) Genomes Reveals Novel Gene Organization in Sex-Linked Regions.</title>
        <authorList>
            <person name="Hyden B."/>
            <person name="Feng K."/>
            <person name="Yates T.B."/>
            <person name="Jawdy S."/>
            <person name="Cereghino C."/>
            <person name="Smart L.B."/>
            <person name="Muchero W."/>
        </authorList>
    </citation>
    <scope>NUCLEOTIDE SEQUENCE [LARGE SCALE GENOMIC DNA]</scope>
    <source>
        <tissue evidence="3">Shoot tip</tissue>
    </source>
</reference>
<sequence>MIQQNVKNKTDLETWKREPGSENGGVTCFILLQTETLRKQGDRLRQENSDLAKQVEELQADRCSDVEELVYLRWVNACLRYELRNFQPPDGKTVARDLSKSLSFGSEMKAKQLILEYANSEGMAEKGISLMEFEPDHWSSSQASCTTDAGELDDSLSSKTSHSGKNRVFHKLRKILLGKETQNQSHGSSGERNGVTGDSASPKTTDVSSDLQSTGGQTPSLYSSRHSFRHSMDIQRFSRSLENSRRFSEVGSSHGFSSGRASDLSFDSSLDQELLSIGKSEVGKFADVLKDSGK</sequence>
<keyword evidence="4" id="KW-1185">Reference proteome</keyword>
<dbReference type="PANTHER" id="PTHR31342">
    <property type="entry name" value="PROTEIN CHUP1, CHLOROPLASTIC"/>
    <property type="match status" value="1"/>
</dbReference>
<dbReference type="EMBL" id="JAPFFJ010000005">
    <property type="protein sequence ID" value="KAJ6427463.1"/>
    <property type="molecule type" value="Genomic_DNA"/>
</dbReference>
<evidence type="ECO:0000256" key="1">
    <source>
        <dbReference type="ARBA" id="ARBA00023054"/>
    </source>
</evidence>
<evidence type="ECO:0000256" key="2">
    <source>
        <dbReference type="SAM" id="MobiDB-lite"/>
    </source>
</evidence>
<dbReference type="GO" id="GO:0072699">
    <property type="term" value="P:protein localization to cortical microtubule cytoskeleton"/>
    <property type="evidence" value="ECO:0007669"/>
    <property type="project" value="TreeGrafter"/>
</dbReference>
<organism evidence="3 4">
    <name type="scientific">Salix udensis</name>
    <dbReference type="NCBI Taxonomy" id="889485"/>
    <lineage>
        <taxon>Eukaryota</taxon>
        <taxon>Viridiplantae</taxon>
        <taxon>Streptophyta</taxon>
        <taxon>Embryophyta</taxon>
        <taxon>Tracheophyta</taxon>
        <taxon>Spermatophyta</taxon>
        <taxon>Magnoliopsida</taxon>
        <taxon>eudicotyledons</taxon>
        <taxon>Gunneridae</taxon>
        <taxon>Pentapetalae</taxon>
        <taxon>rosids</taxon>
        <taxon>fabids</taxon>
        <taxon>Malpighiales</taxon>
        <taxon>Salicaceae</taxon>
        <taxon>Saliceae</taxon>
        <taxon>Salix</taxon>
    </lineage>
</organism>
<evidence type="ECO:0000313" key="3">
    <source>
        <dbReference type="EMBL" id="KAJ6427463.1"/>
    </source>
</evidence>
<dbReference type="Proteomes" id="UP001162972">
    <property type="component" value="Chromosome 1"/>
</dbReference>
<feature type="region of interest" description="Disordered" evidence="2">
    <location>
        <begin position="179"/>
        <end position="227"/>
    </location>
</feature>